<dbReference type="AlphaFoldDB" id="A0A917I888"/>
<proteinExistence type="predicted"/>
<sequence length="94" mass="10345">MPLREAVAHERPEREPARHLRLDGRALANRDQLQEHSRKLHDAVLGPPRVSITGANREAKRLIEAPSGVEIVDGENEMVEAAGHWGAFQGVKAA</sequence>
<accession>A0A917I888</accession>
<name>A0A917I888_9HYPH</name>
<organism evidence="1 2">
    <name type="scientific">Alsobacter metallidurans</name>
    <dbReference type="NCBI Taxonomy" id="340221"/>
    <lineage>
        <taxon>Bacteria</taxon>
        <taxon>Pseudomonadati</taxon>
        <taxon>Pseudomonadota</taxon>
        <taxon>Alphaproteobacteria</taxon>
        <taxon>Hyphomicrobiales</taxon>
        <taxon>Alsobacteraceae</taxon>
        <taxon>Alsobacter</taxon>
    </lineage>
</organism>
<gene>
    <name evidence="1" type="ORF">GCM10007036_26220</name>
</gene>
<comment type="caution">
    <text evidence="1">The sequence shown here is derived from an EMBL/GenBank/DDBJ whole genome shotgun (WGS) entry which is preliminary data.</text>
</comment>
<reference evidence="1" key="1">
    <citation type="journal article" date="2014" name="Int. J. Syst. Evol. Microbiol.">
        <title>Complete genome sequence of Corynebacterium casei LMG S-19264T (=DSM 44701T), isolated from a smear-ripened cheese.</title>
        <authorList>
            <consortium name="US DOE Joint Genome Institute (JGI-PGF)"/>
            <person name="Walter F."/>
            <person name="Albersmeier A."/>
            <person name="Kalinowski J."/>
            <person name="Ruckert C."/>
        </authorList>
    </citation>
    <scope>NUCLEOTIDE SEQUENCE</scope>
    <source>
        <strain evidence="1">CGMCC 1.12214</strain>
    </source>
</reference>
<dbReference type="EMBL" id="BMES01000002">
    <property type="protein sequence ID" value="GGH21727.1"/>
    <property type="molecule type" value="Genomic_DNA"/>
</dbReference>
<evidence type="ECO:0000313" key="2">
    <source>
        <dbReference type="Proteomes" id="UP000603912"/>
    </source>
</evidence>
<reference evidence="1" key="2">
    <citation type="submission" date="2020-09" db="EMBL/GenBank/DDBJ databases">
        <authorList>
            <person name="Sun Q."/>
            <person name="Zhou Y."/>
        </authorList>
    </citation>
    <scope>NUCLEOTIDE SEQUENCE</scope>
    <source>
        <strain evidence="1">CGMCC 1.12214</strain>
    </source>
</reference>
<evidence type="ECO:0000313" key="1">
    <source>
        <dbReference type="EMBL" id="GGH21727.1"/>
    </source>
</evidence>
<protein>
    <submittedName>
        <fullName evidence="1">Uncharacterized protein</fullName>
    </submittedName>
</protein>
<keyword evidence="2" id="KW-1185">Reference proteome</keyword>
<dbReference type="Proteomes" id="UP000603912">
    <property type="component" value="Unassembled WGS sequence"/>
</dbReference>